<evidence type="ECO:0000313" key="1">
    <source>
        <dbReference type="EMBL" id="SVD32863.1"/>
    </source>
</evidence>
<gene>
    <name evidence="1" type="ORF">METZ01_LOCUS385717</name>
</gene>
<name>A0A382UF26_9ZZZZ</name>
<protein>
    <submittedName>
        <fullName evidence="1">Uncharacterized protein</fullName>
    </submittedName>
</protein>
<accession>A0A382UF26</accession>
<organism evidence="1">
    <name type="scientific">marine metagenome</name>
    <dbReference type="NCBI Taxonomy" id="408172"/>
    <lineage>
        <taxon>unclassified sequences</taxon>
        <taxon>metagenomes</taxon>
        <taxon>ecological metagenomes</taxon>
    </lineage>
</organism>
<dbReference type="EMBL" id="UINC01143753">
    <property type="protein sequence ID" value="SVD32863.1"/>
    <property type="molecule type" value="Genomic_DNA"/>
</dbReference>
<proteinExistence type="predicted"/>
<sequence>MPGSINDLYTVQFNITSPTEIDLAIHQDGFRQYGGKLLWGHVYKYNNINFKEIAEATRN</sequence>
<dbReference type="AlphaFoldDB" id="A0A382UF26"/>
<reference evidence="1" key="1">
    <citation type="submission" date="2018-05" db="EMBL/GenBank/DDBJ databases">
        <authorList>
            <person name="Lanie J.A."/>
            <person name="Ng W.-L."/>
            <person name="Kazmierczak K.M."/>
            <person name="Andrzejewski T.M."/>
            <person name="Davidsen T.M."/>
            <person name="Wayne K.J."/>
            <person name="Tettelin H."/>
            <person name="Glass J.I."/>
            <person name="Rusch D."/>
            <person name="Podicherti R."/>
            <person name="Tsui H.-C.T."/>
            <person name="Winkler M.E."/>
        </authorList>
    </citation>
    <scope>NUCLEOTIDE SEQUENCE</scope>
</reference>